<accession>A0AAU8AFA1</accession>
<gene>
    <name evidence="1" type="ORF">PVT71_12330</name>
</gene>
<protein>
    <submittedName>
        <fullName evidence="1">Uncharacterized protein</fullName>
    </submittedName>
</protein>
<organism evidence="1">
    <name type="scientific">Alloyangia sp. H15</name>
    <dbReference type="NCBI Taxonomy" id="3029062"/>
    <lineage>
        <taxon>Bacteria</taxon>
        <taxon>Pseudomonadati</taxon>
        <taxon>Pseudomonadota</taxon>
        <taxon>Alphaproteobacteria</taxon>
        <taxon>Rhodobacterales</taxon>
        <taxon>Roseobacteraceae</taxon>
        <taxon>Alloyangia</taxon>
    </lineage>
</organism>
<dbReference type="AlphaFoldDB" id="A0AAU8AFA1"/>
<sequence length="207" mass="21888">MSRSVAEHEARHVLAAAIALQRLAPARYKDAEVTVKIGKDEGSVVIEIGDVIADPRNLELSQQVAALAAVGPAAKTPDALDLLRRKAWDEVVQAGGLSHADVELIAKSHVADASLACAHVVAGVQALEQRLGLLGFHRLGKALQDASSQAFFSWQLAELVPQGAAAAAVKEAAQRLDDLLHPNTALKRIKARTAAQERVAADKEGKQ</sequence>
<dbReference type="RefSeq" id="WP_353472079.1">
    <property type="nucleotide sequence ID" value="NZ_CP123384.1"/>
</dbReference>
<dbReference type="EMBL" id="CP123384">
    <property type="protein sequence ID" value="XCC93256.1"/>
    <property type="molecule type" value="Genomic_DNA"/>
</dbReference>
<proteinExistence type="predicted"/>
<name>A0AAU8AFA1_9RHOB</name>
<reference evidence="1" key="1">
    <citation type="submission" date="2023-02" db="EMBL/GenBank/DDBJ databases">
        <title>Description and genomic characterization of Salipiger bruguierae sp. nov., isolated from the sediment of mangrove plant Bruguiera sexangula.</title>
        <authorList>
            <person name="Long M."/>
        </authorList>
    </citation>
    <scope>NUCLEOTIDE SEQUENCE</scope>
    <source>
        <strain evidence="1">H15</strain>
    </source>
</reference>
<evidence type="ECO:0000313" key="1">
    <source>
        <dbReference type="EMBL" id="XCC93256.1"/>
    </source>
</evidence>